<dbReference type="RefSeq" id="WP_209510377.1">
    <property type="nucleotide sequence ID" value="NZ_JAGGKS010000001.1"/>
</dbReference>
<organism evidence="3 4">
    <name type="scientific">Sedimentibacter acidaminivorans</name>
    <dbReference type="NCBI Taxonomy" id="913099"/>
    <lineage>
        <taxon>Bacteria</taxon>
        <taxon>Bacillati</taxon>
        <taxon>Bacillota</taxon>
        <taxon>Tissierellia</taxon>
        <taxon>Sedimentibacter</taxon>
    </lineage>
</organism>
<dbReference type="EMBL" id="JAGGKS010000001">
    <property type="protein sequence ID" value="MBP1924628.1"/>
    <property type="molecule type" value="Genomic_DNA"/>
</dbReference>
<name>A0ABS4GAB3_9FIRM</name>
<protein>
    <submittedName>
        <fullName evidence="3">3D (Asp-Asp-Asp) domain-containing protein</fullName>
    </submittedName>
</protein>
<dbReference type="SUPFAM" id="SSF50685">
    <property type="entry name" value="Barwin-like endoglucanases"/>
    <property type="match status" value="1"/>
</dbReference>
<dbReference type="Pfam" id="PF06725">
    <property type="entry name" value="3D"/>
    <property type="match status" value="1"/>
</dbReference>
<keyword evidence="4" id="KW-1185">Reference proteome</keyword>
<evidence type="ECO:0000256" key="1">
    <source>
        <dbReference type="ARBA" id="ARBA00022729"/>
    </source>
</evidence>
<feature type="domain" description="3D" evidence="2">
    <location>
        <begin position="123"/>
        <end position="182"/>
    </location>
</feature>
<reference evidence="3 4" key="1">
    <citation type="submission" date="2021-03" db="EMBL/GenBank/DDBJ databases">
        <title>Genomic Encyclopedia of Type Strains, Phase IV (KMG-IV): sequencing the most valuable type-strain genomes for metagenomic binning, comparative biology and taxonomic classification.</title>
        <authorList>
            <person name="Goeker M."/>
        </authorList>
    </citation>
    <scope>NUCLEOTIDE SEQUENCE [LARGE SCALE GENOMIC DNA]</scope>
    <source>
        <strain evidence="3 4">DSM 24004</strain>
    </source>
</reference>
<comment type="caution">
    <text evidence="3">The sequence shown here is derived from an EMBL/GenBank/DDBJ whole genome shotgun (WGS) entry which is preliminary data.</text>
</comment>
<dbReference type="InterPro" id="IPR010611">
    <property type="entry name" value="3D_dom"/>
</dbReference>
<keyword evidence="1" id="KW-0732">Signal</keyword>
<sequence length="188" mass="21197">MNLKKQRFTLIILLTASMLMHLVYGLEGQAQMSELESERNVFAKENSVLNHKIYYLNSEIESYKFWDKLEKEYIEKLENEVRKDPKETYIGEFTITYYCPCVKCCGKTDGITASGTLAKEGQTVAADWEVLPPGTEIFIEGIGFRTVEDKGGAIKGNRLDVYMDSHSSALDAGVVQAKVYVLEGSKNE</sequence>
<gene>
    <name evidence="3" type="ORF">J2Z76_000481</name>
</gene>
<evidence type="ECO:0000313" key="4">
    <source>
        <dbReference type="Proteomes" id="UP001519342"/>
    </source>
</evidence>
<proteinExistence type="predicted"/>
<dbReference type="CDD" id="cd14667">
    <property type="entry name" value="3D_containing_proteins"/>
    <property type="match status" value="1"/>
</dbReference>
<dbReference type="InterPro" id="IPR036908">
    <property type="entry name" value="RlpA-like_sf"/>
</dbReference>
<dbReference type="InterPro" id="IPR059180">
    <property type="entry name" value="3D_YorM"/>
</dbReference>
<dbReference type="PANTHER" id="PTHR39160">
    <property type="entry name" value="CELL WALL-BINDING PROTEIN YOCH"/>
    <property type="match status" value="1"/>
</dbReference>
<dbReference type="InterPro" id="IPR051933">
    <property type="entry name" value="Resuscitation_pf_RpfB"/>
</dbReference>
<dbReference type="Gene3D" id="2.40.40.10">
    <property type="entry name" value="RlpA-like domain"/>
    <property type="match status" value="1"/>
</dbReference>
<dbReference type="Proteomes" id="UP001519342">
    <property type="component" value="Unassembled WGS sequence"/>
</dbReference>
<evidence type="ECO:0000259" key="2">
    <source>
        <dbReference type="Pfam" id="PF06725"/>
    </source>
</evidence>
<dbReference type="PANTHER" id="PTHR39160:SF4">
    <property type="entry name" value="RESUSCITATION-PROMOTING FACTOR RPFB"/>
    <property type="match status" value="1"/>
</dbReference>
<accession>A0ABS4GAB3</accession>
<evidence type="ECO:0000313" key="3">
    <source>
        <dbReference type="EMBL" id="MBP1924628.1"/>
    </source>
</evidence>